<gene>
    <name evidence="3" type="ORF">TWF730_001490</name>
</gene>
<comment type="caution">
    <text evidence="3">The sequence shown here is derived from an EMBL/GenBank/DDBJ whole genome shotgun (WGS) entry which is preliminary data.</text>
</comment>
<proteinExistence type="predicted"/>
<keyword evidence="2" id="KW-0812">Transmembrane</keyword>
<keyword evidence="4" id="KW-1185">Reference proteome</keyword>
<feature type="region of interest" description="Disordered" evidence="1">
    <location>
        <begin position="433"/>
        <end position="492"/>
    </location>
</feature>
<protein>
    <submittedName>
        <fullName evidence="3">Uncharacterized protein</fullName>
    </submittedName>
</protein>
<keyword evidence="2" id="KW-0472">Membrane</keyword>
<dbReference type="EMBL" id="JAVHNS010000010">
    <property type="protein sequence ID" value="KAK6342008.1"/>
    <property type="molecule type" value="Genomic_DNA"/>
</dbReference>
<name>A0AAV9UHT1_9PEZI</name>
<dbReference type="Proteomes" id="UP001373714">
    <property type="component" value="Unassembled WGS sequence"/>
</dbReference>
<feature type="transmembrane region" description="Helical" evidence="2">
    <location>
        <begin position="95"/>
        <end position="116"/>
    </location>
</feature>
<evidence type="ECO:0000313" key="3">
    <source>
        <dbReference type="EMBL" id="KAK6342008.1"/>
    </source>
</evidence>
<organism evidence="3 4">
    <name type="scientific">Orbilia blumenaviensis</name>
    <dbReference type="NCBI Taxonomy" id="1796055"/>
    <lineage>
        <taxon>Eukaryota</taxon>
        <taxon>Fungi</taxon>
        <taxon>Dikarya</taxon>
        <taxon>Ascomycota</taxon>
        <taxon>Pezizomycotina</taxon>
        <taxon>Orbiliomycetes</taxon>
        <taxon>Orbiliales</taxon>
        <taxon>Orbiliaceae</taxon>
        <taxon>Orbilia</taxon>
    </lineage>
</organism>
<evidence type="ECO:0000256" key="1">
    <source>
        <dbReference type="SAM" id="MobiDB-lite"/>
    </source>
</evidence>
<accession>A0AAV9UHT1</accession>
<feature type="compositionally biased region" description="Pro residues" evidence="1">
    <location>
        <begin position="166"/>
        <end position="184"/>
    </location>
</feature>
<evidence type="ECO:0000256" key="2">
    <source>
        <dbReference type="SAM" id="Phobius"/>
    </source>
</evidence>
<sequence>MAAWMKDPYWNLDLSTTASSDSPASVATSPASNSPEIPLSTIVYRTLDIKENLMQSKASSNFNPLILRLRQQVEDILSKAPKLDLSIITAPAYKFIWAASVILTAYIAIEITVALYKRFAFFFAVDEKGISILNQYSTSYTMSCHSDRSSPAASGGPNGPVIPIDPTQPLPTPVPTIPDPPAPPNERSARTGSSFKKPDVRIKLFSEILTGYLTVILSVSVLLGDSIVLKFLMAGLTGFVGLVALMLPDEADWTPQLYNFKEGGFEMREIPIITTTSADGEEEQVFERGAEEKESMKKRAETKAKEIRDKVVERIQEVSSATKKEALNASQKVAEGIQEARSVTSERALRVSQNVKEIINSVKRDFEDINSGNSAEEEEQNINKAERGIGAPGPDDDLKSQLSNVMAPIQDVLDTNSSMARASKKVEEWLLKGGDSFGSDIDEQAELGSHSYGGQTGSYPHSANSPAPPTTPVASPQRPSSGNYGQGTLRLR</sequence>
<reference evidence="3 4" key="1">
    <citation type="submission" date="2019-10" db="EMBL/GenBank/DDBJ databases">
        <authorList>
            <person name="Palmer J.M."/>
        </authorList>
    </citation>
    <scope>NUCLEOTIDE SEQUENCE [LARGE SCALE GENOMIC DNA]</scope>
    <source>
        <strain evidence="3 4">TWF730</strain>
    </source>
</reference>
<evidence type="ECO:0000313" key="4">
    <source>
        <dbReference type="Proteomes" id="UP001373714"/>
    </source>
</evidence>
<dbReference type="AlphaFoldDB" id="A0AAV9UHT1"/>
<keyword evidence="2" id="KW-1133">Transmembrane helix</keyword>
<feature type="region of interest" description="Disordered" evidence="1">
    <location>
        <begin position="147"/>
        <end position="193"/>
    </location>
</feature>